<dbReference type="OrthoDB" id="9770099at2"/>
<dbReference type="STRING" id="582515.KR51_00035860"/>
<dbReference type="Pfam" id="PF02687">
    <property type="entry name" value="FtsX"/>
    <property type="match status" value="1"/>
</dbReference>
<dbReference type="PANTHER" id="PTHR30572:SF4">
    <property type="entry name" value="ABC TRANSPORTER PERMEASE YTRF"/>
    <property type="match status" value="1"/>
</dbReference>
<keyword evidence="11" id="KW-1185">Reference proteome</keyword>
<keyword evidence="2" id="KW-1003">Cell membrane</keyword>
<keyword evidence="4 7" id="KW-1133">Transmembrane helix</keyword>
<dbReference type="Pfam" id="PF12704">
    <property type="entry name" value="MacB_PCD"/>
    <property type="match status" value="1"/>
</dbReference>
<feature type="transmembrane region" description="Helical" evidence="7">
    <location>
        <begin position="339"/>
        <end position="372"/>
    </location>
</feature>
<protein>
    <submittedName>
        <fullName evidence="10">ABC-type antimicrobial peptide transport system, permease component</fullName>
    </submittedName>
</protein>
<comment type="similarity">
    <text evidence="6">Belongs to the ABC-4 integral membrane protein family.</text>
</comment>
<proteinExistence type="inferred from homology"/>
<evidence type="ECO:0000256" key="4">
    <source>
        <dbReference type="ARBA" id="ARBA00022989"/>
    </source>
</evidence>
<feature type="domain" description="ABC3 transporter permease C-terminal" evidence="8">
    <location>
        <begin position="297"/>
        <end position="410"/>
    </location>
</feature>
<dbReference type="PANTHER" id="PTHR30572">
    <property type="entry name" value="MEMBRANE COMPONENT OF TRANSPORTER-RELATED"/>
    <property type="match status" value="1"/>
</dbReference>
<dbReference type="GO" id="GO:0022857">
    <property type="term" value="F:transmembrane transporter activity"/>
    <property type="evidence" value="ECO:0007669"/>
    <property type="project" value="TreeGrafter"/>
</dbReference>
<dbReference type="RefSeq" id="WP_022609209.1">
    <property type="nucleotide sequence ID" value="NZ_ASSJ01000083.1"/>
</dbReference>
<evidence type="ECO:0000256" key="2">
    <source>
        <dbReference type="ARBA" id="ARBA00022475"/>
    </source>
</evidence>
<feature type="transmembrane region" description="Helical" evidence="7">
    <location>
        <begin position="378"/>
        <end position="400"/>
    </location>
</feature>
<gene>
    <name evidence="10" type="ORF">KR51_00035860</name>
</gene>
<evidence type="ECO:0000313" key="10">
    <source>
        <dbReference type="EMBL" id="ERN39985.1"/>
    </source>
</evidence>
<accession>U5DJX4</accession>
<feature type="transmembrane region" description="Helical" evidence="7">
    <location>
        <begin position="34"/>
        <end position="54"/>
    </location>
</feature>
<dbReference type="GO" id="GO:0005886">
    <property type="term" value="C:plasma membrane"/>
    <property type="evidence" value="ECO:0007669"/>
    <property type="project" value="UniProtKB-SubCell"/>
</dbReference>
<dbReference type="InterPro" id="IPR050250">
    <property type="entry name" value="Macrolide_Exporter_MacB"/>
</dbReference>
<sequence>MVAQTQLPQLSGTSFDETVKMAITTLTANKLRSLLTMLGIVIGNASVIAMVGIGQGAQRLAAEQFESLGPNTLFVLPGTPEERSTSFDFTRTLVYEDALAIAEQVPAVQAVAPQINLNRVITYRDKNTNDPVVGTTPDFLSVRSFKVARGRFISDLDLERNNRVAVLGAEVARILFDEGNPIGKRVRVGAVSFEVIGVMEQKGSFLGEDQDNRVYLPLTTMANQVVGRTSPFGLEVTIISVSAKDEKSVSAAQFQIKNLLRLRHKISGEDDFEVQTQKDILQIVGTITGGLTLMLAAIAAISLLVGGIGVMNIMLVSVTERTQEIGLRKAIGARERDILVQFLVEATILAAAGGAIGTLVGVSGVLVVGALSPLPAPISPVAIVLAVGVSGGIGLSFGVFPARRAARLDPIVALRTA</sequence>
<dbReference type="AlphaFoldDB" id="U5DJX4"/>
<evidence type="ECO:0000256" key="3">
    <source>
        <dbReference type="ARBA" id="ARBA00022692"/>
    </source>
</evidence>
<dbReference type="EMBL" id="ASSJ01000083">
    <property type="protein sequence ID" value="ERN39985.1"/>
    <property type="molecule type" value="Genomic_DNA"/>
</dbReference>
<comment type="subcellular location">
    <subcellularLocation>
        <location evidence="1">Cell membrane</location>
        <topology evidence="1">Multi-pass membrane protein</topology>
    </subcellularLocation>
</comment>
<dbReference type="FunCoup" id="U5DJX4">
    <property type="interactions" value="260"/>
</dbReference>
<evidence type="ECO:0000313" key="11">
    <source>
        <dbReference type="Proteomes" id="UP000016960"/>
    </source>
</evidence>
<dbReference type="InterPro" id="IPR025857">
    <property type="entry name" value="MacB_PCD"/>
</dbReference>
<feature type="domain" description="MacB-like periplasmic core" evidence="9">
    <location>
        <begin position="33"/>
        <end position="258"/>
    </location>
</feature>
<dbReference type="InParanoid" id="U5DJX4"/>
<evidence type="ECO:0000256" key="7">
    <source>
        <dbReference type="SAM" id="Phobius"/>
    </source>
</evidence>
<reference evidence="10 11" key="1">
    <citation type="submission" date="2013-05" db="EMBL/GenBank/DDBJ databases">
        <title>Draft genome sequence of Rubidibacter lacunae KORDI 51-2.</title>
        <authorList>
            <person name="Choi D.H."/>
            <person name="Noh J.H."/>
            <person name="Kwon K.-K."/>
            <person name="Lee J.-H."/>
            <person name="Ryu J.-Y."/>
        </authorList>
    </citation>
    <scope>NUCLEOTIDE SEQUENCE [LARGE SCALE GENOMIC DNA]</scope>
    <source>
        <strain evidence="10 11">KORDI 51-2</strain>
    </source>
</reference>
<dbReference type="eggNOG" id="COG0577">
    <property type="taxonomic scope" value="Bacteria"/>
</dbReference>
<evidence type="ECO:0000256" key="6">
    <source>
        <dbReference type="ARBA" id="ARBA00038076"/>
    </source>
</evidence>
<evidence type="ECO:0000259" key="9">
    <source>
        <dbReference type="Pfam" id="PF12704"/>
    </source>
</evidence>
<evidence type="ECO:0000256" key="1">
    <source>
        <dbReference type="ARBA" id="ARBA00004651"/>
    </source>
</evidence>
<evidence type="ECO:0000259" key="8">
    <source>
        <dbReference type="Pfam" id="PF02687"/>
    </source>
</evidence>
<dbReference type="InterPro" id="IPR003838">
    <property type="entry name" value="ABC3_permease_C"/>
</dbReference>
<comment type="caution">
    <text evidence="10">The sequence shown here is derived from an EMBL/GenBank/DDBJ whole genome shotgun (WGS) entry which is preliminary data.</text>
</comment>
<feature type="transmembrane region" description="Helical" evidence="7">
    <location>
        <begin position="293"/>
        <end position="318"/>
    </location>
</feature>
<dbReference type="PATRIC" id="fig|582515.4.peg.4028"/>
<keyword evidence="3 7" id="KW-0812">Transmembrane</keyword>
<keyword evidence="5 7" id="KW-0472">Membrane</keyword>
<evidence type="ECO:0000256" key="5">
    <source>
        <dbReference type="ARBA" id="ARBA00023136"/>
    </source>
</evidence>
<organism evidence="10 11">
    <name type="scientific">Rubidibacter lacunae KORDI 51-2</name>
    <dbReference type="NCBI Taxonomy" id="582515"/>
    <lineage>
        <taxon>Bacteria</taxon>
        <taxon>Bacillati</taxon>
        <taxon>Cyanobacteriota</taxon>
        <taxon>Cyanophyceae</taxon>
        <taxon>Oscillatoriophycideae</taxon>
        <taxon>Chroococcales</taxon>
        <taxon>Aphanothecaceae</taxon>
        <taxon>Rubidibacter</taxon>
    </lineage>
</organism>
<name>U5DJX4_9CHRO</name>
<dbReference type="Proteomes" id="UP000016960">
    <property type="component" value="Unassembled WGS sequence"/>
</dbReference>